<dbReference type="EMBL" id="OX596111">
    <property type="protein sequence ID" value="CAN0364364.1"/>
    <property type="molecule type" value="Genomic_DNA"/>
</dbReference>
<name>A0AC59ZDC0_RANTA</name>
<gene>
    <name evidence="1" type="ORF">MRATA1EN22A_LOCUS16593</name>
</gene>
<proteinExistence type="predicted"/>
<reference evidence="1" key="2">
    <citation type="submission" date="2025-03" db="EMBL/GenBank/DDBJ databases">
        <authorList>
            <consortium name="ELIXIR-Norway"/>
            <consortium name="Elixir Norway"/>
        </authorList>
    </citation>
    <scope>NUCLEOTIDE SEQUENCE</scope>
</reference>
<sequence length="123" mass="13436">MCGRASQPCCSHRPLWPNSRLQRDLTKLDNPKGRVPHLALPAGSCPHPHPHPLPSRSVSVSLFSSVFLSLYGLCFLVFHSDKCNMNGKEAPSCPGGQARQAGQGDPAPTPTSFKCWIFCCFEM</sequence>
<protein>
    <submittedName>
        <fullName evidence="1">Uncharacterized protein</fullName>
    </submittedName>
</protein>
<accession>A0AC59ZDC0</accession>
<dbReference type="Proteomes" id="UP001162501">
    <property type="component" value="Chromosome 27"/>
</dbReference>
<evidence type="ECO:0000313" key="1">
    <source>
        <dbReference type="EMBL" id="CAN0364364.1"/>
    </source>
</evidence>
<organism evidence="1 2">
    <name type="scientific">Rangifer tarandus platyrhynchus</name>
    <name type="common">Svalbard reindeer</name>
    <dbReference type="NCBI Taxonomy" id="3082113"/>
    <lineage>
        <taxon>Eukaryota</taxon>
        <taxon>Metazoa</taxon>
        <taxon>Chordata</taxon>
        <taxon>Craniata</taxon>
        <taxon>Vertebrata</taxon>
        <taxon>Euteleostomi</taxon>
        <taxon>Mammalia</taxon>
        <taxon>Eutheria</taxon>
        <taxon>Laurasiatheria</taxon>
        <taxon>Artiodactyla</taxon>
        <taxon>Ruminantia</taxon>
        <taxon>Pecora</taxon>
        <taxon>Cervidae</taxon>
        <taxon>Odocoileinae</taxon>
        <taxon>Rangifer</taxon>
    </lineage>
</organism>
<reference evidence="1" key="1">
    <citation type="submission" date="2023-05" db="EMBL/GenBank/DDBJ databases">
        <authorList>
            <consortium name="ELIXIR-Norway"/>
        </authorList>
    </citation>
    <scope>NUCLEOTIDE SEQUENCE</scope>
</reference>
<evidence type="ECO:0000313" key="2">
    <source>
        <dbReference type="Proteomes" id="UP001162501"/>
    </source>
</evidence>